<evidence type="ECO:0000313" key="1">
    <source>
        <dbReference type="EMBL" id="RSI86211.1"/>
    </source>
</evidence>
<evidence type="ECO:0008006" key="3">
    <source>
        <dbReference type="Google" id="ProtNLM"/>
    </source>
</evidence>
<accession>A0A3R9JSQ3</accession>
<organism evidence="1 2">
    <name type="scientific">Streptococcus mitis</name>
    <dbReference type="NCBI Taxonomy" id="28037"/>
    <lineage>
        <taxon>Bacteria</taxon>
        <taxon>Bacillati</taxon>
        <taxon>Bacillota</taxon>
        <taxon>Bacilli</taxon>
        <taxon>Lactobacillales</taxon>
        <taxon>Streptococcaceae</taxon>
        <taxon>Streptococcus</taxon>
        <taxon>Streptococcus mitis group</taxon>
    </lineage>
</organism>
<dbReference type="RefSeq" id="WP_125386615.1">
    <property type="nucleotide sequence ID" value="NZ_RJNW01000004.1"/>
</dbReference>
<dbReference type="SUPFAM" id="SSF88723">
    <property type="entry name" value="PIN domain-like"/>
    <property type="match status" value="1"/>
</dbReference>
<dbReference type="Proteomes" id="UP000278063">
    <property type="component" value="Unassembled WGS sequence"/>
</dbReference>
<protein>
    <recommendedName>
        <fullName evidence="3">PIN domain-containing protein</fullName>
    </recommendedName>
</protein>
<name>A0A3R9JSQ3_STRMT</name>
<reference evidence="1 2" key="1">
    <citation type="submission" date="2018-11" db="EMBL/GenBank/DDBJ databases">
        <title>Species Designations Belie Phenotypic and Genotypic Heterogeneity in Oral Streptococci.</title>
        <authorList>
            <person name="Velsko I."/>
        </authorList>
    </citation>
    <scope>NUCLEOTIDE SEQUENCE [LARGE SCALE GENOMIC DNA]</scope>
    <source>
        <strain evidence="1 2">KLC01</strain>
    </source>
</reference>
<dbReference type="Gene3D" id="3.40.50.1010">
    <property type="entry name" value="5'-nuclease"/>
    <property type="match status" value="1"/>
</dbReference>
<proteinExistence type="predicted"/>
<evidence type="ECO:0000313" key="2">
    <source>
        <dbReference type="Proteomes" id="UP000278063"/>
    </source>
</evidence>
<dbReference type="AlphaFoldDB" id="A0A3R9JSQ3"/>
<dbReference type="InterPro" id="IPR029060">
    <property type="entry name" value="PIN-like_dom_sf"/>
</dbReference>
<dbReference type="EMBL" id="RJNW01000004">
    <property type="protein sequence ID" value="RSI86211.1"/>
    <property type="molecule type" value="Genomic_DNA"/>
</dbReference>
<gene>
    <name evidence="1" type="ORF">D8849_06920</name>
</gene>
<comment type="caution">
    <text evidence="1">The sequence shown here is derived from an EMBL/GenBank/DDBJ whole genome shotgun (WGS) entry which is preliminary data.</text>
</comment>
<sequence length="223" mass="25556">MTNIEYVNALLSINDVIYIDTSSLMNVQELRMFLDSYQQYFIKHNKKIIVTREVCLEIVKHLSSKIESKQFKAQRVIDLFKEFRDVFIFEDQNLNNLDAEKAFADSELLSRLTKEKTEFSQLLITNDKKLSVDAYSLNNLNSCLGKKISVCYISKNGLLQKGETNFGNQVINENNGVELENSNEEQVVSQISEGFKSKLLYSAGGIIIGVVLTKYIPKLMRFI</sequence>